<gene>
    <name evidence="1" type="ORF">NLU13_9216</name>
</gene>
<dbReference type="EMBL" id="JAPDFR010000009">
    <property type="protein sequence ID" value="KAK0383303.1"/>
    <property type="molecule type" value="Genomic_DNA"/>
</dbReference>
<evidence type="ECO:0000313" key="2">
    <source>
        <dbReference type="Proteomes" id="UP001175261"/>
    </source>
</evidence>
<dbReference type="AlphaFoldDB" id="A0AA39G9Q1"/>
<comment type="caution">
    <text evidence="1">The sequence shown here is derived from an EMBL/GenBank/DDBJ whole genome shotgun (WGS) entry which is preliminary data.</text>
</comment>
<name>A0AA39G9Q1_SARSR</name>
<protein>
    <submittedName>
        <fullName evidence="1">Uncharacterized protein</fullName>
    </submittedName>
</protein>
<accession>A0AA39G9Q1</accession>
<organism evidence="1 2">
    <name type="scientific">Sarocladium strictum</name>
    <name type="common">Black bundle disease fungus</name>
    <name type="synonym">Acremonium strictum</name>
    <dbReference type="NCBI Taxonomy" id="5046"/>
    <lineage>
        <taxon>Eukaryota</taxon>
        <taxon>Fungi</taxon>
        <taxon>Dikarya</taxon>
        <taxon>Ascomycota</taxon>
        <taxon>Pezizomycotina</taxon>
        <taxon>Sordariomycetes</taxon>
        <taxon>Hypocreomycetidae</taxon>
        <taxon>Hypocreales</taxon>
        <taxon>Sarocladiaceae</taxon>
        <taxon>Sarocladium</taxon>
    </lineage>
</organism>
<sequence length="143" mass="15972">MATAETVQLDAPHAPKEDAIKAFDSILPDLKKDLVHMRKERQKHEPEYFAAVDSLSDDQLADFSTKDITAVRVGKSAYGIHLFAKLQLPALSGGYIHFRVFVAGGEEPPKLHSIHTEERDDGNGGKSYRAVFTESDELEWFDT</sequence>
<keyword evidence="2" id="KW-1185">Reference proteome</keyword>
<proteinExistence type="predicted"/>
<evidence type="ECO:0000313" key="1">
    <source>
        <dbReference type="EMBL" id="KAK0383303.1"/>
    </source>
</evidence>
<dbReference type="Proteomes" id="UP001175261">
    <property type="component" value="Unassembled WGS sequence"/>
</dbReference>
<reference evidence="1" key="1">
    <citation type="submission" date="2022-10" db="EMBL/GenBank/DDBJ databases">
        <title>Determination and structural analysis of whole genome sequence of Sarocladium strictum F4-1.</title>
        <authorList>
            <person name="Hu L."/>
            <person name="Jiang Y."/>
        </authorList>
    </citation>
    <scope>NUCLEOTIDE SEQUENCE</scope>
    <source>
        <strain evidence="1">F4-1</strain>
    </source>
</reference>